<feature type="non-terminal residue" evidence="2">
    <location>
        <position position="1"/>
    </location>
</feature>
<proteinExistence type="predicted"/>
<comment type="caution">
    <text evidence="2">The sequence shown here is derived from an EMBL/GenBank/DDBJ whole genome shotgun (WGS) entry which is preliminary data.</text>
</comment>
<dbReference type="Proteomes" id="UP000682733">
    <property type="component" value="Unassembled WGS sequence"/>
</dbReference>
<keyword evidence="1" id="KW-0808">Transferase</keyword>
<dbReference type="AlphaFoldDB" id="A0A8S2GA73"/>
<evidence type="ECO:0000313" key="4">
    <source>
        <dbReference type="Proteomes" id="UP000677228"/>
    </source>
</evidence>
<sequence>LPVIVNDAAVIQPFIDSVVCKPDEPLLRVKVTHLIRSNEYVVGISFCHMIGDAAANIHFLSDWSRLYQHLEPESIRPIFERERNMWKKENDEFHLSPSMKLIRNGDKRESILARLVQEYSETESINIPFSSAQLAKLQSLVNENNSKTMLTSQDALNAYIIRTLNKHILNNVDDYI</sequence>
<dbReference type="Pfam" id="PF02458">
    <property type="entry name" value="Transferase"/>
    <property type="match status" value="1"/>
</dbReference>
<dbReference type="InterPro" id="IPR051283">
    <property type="entry name" value="Sec_Metabolite_Acyltrans"/>
</dbReference>
<evidence type="ECO:0000313" key="2">
    <source>
        <dbReference type="EMBL" id="CAF1668480.1"/>
    </source>
</evidence>
<dbReference type="EMBL" id="CAJNOK010073363">
    <property type="protein sequence ID" value="CAF1668480.1"/>
    <property type="molecule type" value="Genomic_DNA"/>
</dbReference>
<dbReference type="PANTHER" id="PTHR31896:SF64">
    <property type="entry name" value="TRICHOTHECENE 3-O-ACETYLTRANSFERASE"/>
    <property type="match status" value="1"/>
</dbReference>
<dbReference type="Proteomes" id="UP000677228">
    <property type="component" value="Unassembled WGS sequence"/>
</dbReference>
<gene>
    <name evidence="2" type="ORF">OVA965_LOCUS45604</name>
    <name evidence="3" type="ORF">TMI583_LOCUS49254</name>
</gene>
<dbReference type="InterPro" id="IPR023213">
    <property type="entry name" value="CAT-like_dom_sf"/>
</dbReference>
<name>A0A8S2GA73_9BILA</name>
<accession>A0A8S2GA73</accession>
<dbReference type="EMBL" id="CAJOBA010106135">
    <property type="protein sequence ID" value="CAF4537923.1"/>
    <property type="molecule type" value="Genomic_DNA"/>
</dbReference>
<dbReference type="GO" id="GO:0016740">
    <property type="term" value="F:transferase activity"/>
    <property type="evidence" value="ECO:0007669"/>
    <property type="project" value="UniProtKB-KW"/>
</dbReference>
<evidence type="ECO:0000313" key="3">
    <source>
        <dbReference type="EMBL" id="CAF4537923.1"/>
    </source>
</evidence>
<feature type="non-terminal residue" evidence="2">
    <location>
        <position position="176"/>
    </location>
</feature>
<organism evidence="2 4">
    <name type="scientific">Didymodactylos carnosus</name>
    <dbReference type="NCBI Taxonomy" id="1234261"/>
    <lineage>
        <taxon>Eukaryota</taxon>
        <taxon>Metazoa</taxon>
        <taxon>Spiralia</taxon>
        <taxon>Gnathifera</taxon>
        <taxon>Rotifera</taxon>
        <taxon>Eurotatoria</taxon>
        <taxon>Bdelloidea</taxon>
        <taxon>Philodinida</taxon>
        <taxon>Philodinidae</taxon>
        <taxon>Didymodactylos</taxon>
    </lineage>
</organism>
<evidence type="ECO:0000256" key="1">
    <source>
        <dbReference type="ARBA" id="ARBA00022679"/>
    </source>
</evidence>
<protein>
    <submittedName>
        <fullName evidence="2">Uncharacterized protein</fullName>
    </submittedName>
</protein>
<dbReference type="PANTHER" id="PTHR31896">
    <property type="entry name" value="FAMILY REGULATORY PROTEIN, PUTATIVE (AFU_ORTHOLOGUE AFUA_3G14730)-RELATED"/>
    <property type="match status" value="1"/>
</dbReference>
<reference evidence="2" key="1">
    <citation type="submission" date="2021-02" db="EMBL/GenBank/DDBJ databases">
        <authorList>
            <person name="Nowell W R."/>
        </authorList>
    </citation>
    <scope>NUCLEOTIDE SEQUENCE</scope>
</reference>
<dbReference type="Gene3D" id="3.30.559.10">
    <property type="entry name" value="Chloramphenicol acetyltransferase-like domain"/>
    <property type="match status" value="1"/>
</dbReference>